<reference evidence="8" key="1">
    <citation type="submission" date="2018-06" db="EMBL/GenBank/DDBJ databases">
        <authorList>
            <person name="Zhirakovskaya E."/>
        </authorList>
    </citation>
    <scope>NUCLEOTIDE SEQUENCE</scope>
</reference>
<dbReference type="InterPro" id="IPR035952">
    <property type="entry name" value="Rhomboid-like_sf"/>
</dbReference>
<feature type="transmembrane region" description="Helical" evidence="5">
    <location>
        <begin position="142"/>
        <end position="162"/>
    </location>
</feature>
<evidence type="ECO:0000256" key="1">
    <source>
        <dbReference type="ARBA" id="ARBA00004141"/>
    </source>
</evidence>
<dbReference type="GO" id="GO:0016020">
    <property type="term" value="C:membrane"/>
    <property type="evidence" value="ECO:0007669"/>
    <property type="project" value="UniProtKB-SubCell"/>
</dbReference>
<dbReference type="PANTHER" id="PTHR43066">
    <property type="entry name" value="RHOMBOID-RELATED PROTEIN"/>
    <property type="match status" value="1"/>
</dbReference>
<dbReference type="Gene3D" id="1.20.1540.10">
    <property type="entry name" value="Rhomboid-like"/>
    <property type="match status" value="1"/>
</dbReference>
<evidence type="ECO:0000256" key="2">
    <source>
        <dbReference type="ARBA" id="ARBA00022692"/>
    </source>
</evidence>
<dbReference type="PANTHER" id="PTHR43066:SF11">
    <property type="entry name" value="PEPTIDASE S54 RHOMBOID DOMAIN-CONTAINING PROTEIN"/>
    <property type="match status" value="1"/>
</dbReference>
<proteinExistence type="predicted"/>
<evidence type="ECO:0000259" key="6">
    <source>
        <dbReference type="Pfam" id="PF01694"/>
    </source>
</evidence>
<organism evidence="8">
    <name type="scientific">hydrothermal vent metagenome</name>
    <dbReference type="NCBI Taxonomy" id="652676"/>
    <lineage>
        <taxon>unclassified sequences</taxon>
        <taxon>metagenomes</taxon>
        <taxon>ecological metagenomes</taxon>
    </lineage>
</organism>
<dbReference type="Pfam" id="PF01694">
    <property type="entry name" value="Rhomboid"/>
    <property type="match status" value="1"/>
</dbReference>
<dbReference type="GO" id="GO:0004252">
    <property type="term" value="F:serine-type endopeptidase activity"/>
    <property type="evidence" value="ECO:0007669"/>
    <property type="project" value="InterPro"/>
</dbReference>
<dbReference type="SMART" id="SM01160">
    <property type="entry name" value="DUF1751"/>
    <property type="match status" value="1"/>
</dbReference>
<accession>A0A3B1D9S0</accession>
<evidence type="ECO:0000256" key="4">
    <source>
        <dbReference type="ARBA" id="ARBA00023136"/>
    </source>
</evidence>
<keyword evidence="4 5" id="KW-0472">Membrane</keyword>
<feature type="domain" description="DUF6576" evidence="7">
    <location>
        <begin position="261"/>
        <end position="294"/>
    </location>
</feature>
<dbReference type="Pfam" id="PF20216">
    <property type="entry name" value="DUF6576"/>
    <property type="match status" value="1"/>
</dbReference>
<keyword evidence="2 5" id="KW-0812">Transmembrane</keyword>
<dbReference type="InterPro" id="IPR046483">
    <property type="entry name" value="DUF6576"/>
</dbReference>
<evidence type="ECO:0000256" key="3">
    <source>
        <dbReference type="ARBA" id="ARBA00022989"/>
    </source>
</evidence>
<name>A0A3B1D9S0_9ZZZZ</name>
<feature type="transmembrane region" description="Helical" evidence="5">
    <location>
        <begin position="118"/>
        <end position="136"/>
    </location>
</feature>
<evidence type="ECO:0000259" key="7">
    <source>
        <dbReference type="Pfam" id="PF20216"/>
    </source>
</evidence>
<keyword evidence="3 5" id="KW-1133">Transmembrane helix</keyword>
<evidence type="ECO:0000313" key="8">
    <source>
        <dbReference type="EMBL" id="VAX39596.1"/>
    </source>
</evidence>
<dbReference type="AlphaFoldDB" id="A0A3B1D9S0"/>
<evidence type="ECO:0000256" key="5">
    <source>
        <dbReference type="SAM" id="Phobius"/>
    </source>
</evidence>
<feature type="transmembrane region" description="Helical" evidence="5">
    <location>
        <begin position="169"/>
        <end position="195"/>
    </location>
</feature>
<feature type="transmembrane region" description="Helical" evidence="5">
    <location>
        <begin position="80"/>
        <end position="106"/>
    </location>
</feature>
<protein>
    <submittedName>
        <fullName evidence="8">Uncharacterized protein</fullName>
    </submittedName>
</protein>
<dbReference type="EMBL" id="UOGL01000345">
    <property type="protein sequence ID" value="VAX39596.1"/>
    <property type="molecule type" value="Genomic_DNA"/>
</dbReference>
<feature type="transmembrane region" description="Helical" evidence="5">
    <location>
        <begin position="207"/>
        <end position="223"/>
    </location>
</feature>
<feature type="domain" description="Peptidase S54 rhomboid" evidence="6">
    <location>
        <begin position="76"/>
        <end position="224"/>
    </location>
</feature>
<gene>
    <name evidence="8" type="ORF">MNBD_PLANCTO02-2546</name>
</gene>
<comment type="subcellular location">
    <subcellularLocation>
        <location evidence="1">Membrane</location>
        <topology evidence="1">Multi-pass membrane protein</topology>
    </subcellularLocation>
</comment>
<dbReference type="InterPro" id="IPR022764">
    <property type="entry name" value="Peptidase_S54_rhomboid_dom"/>
</dbReference>
<dbReference type="SUPFAM" id="SSF144091">
    <property type="entry name" value="Rhomboid-like"/>
    <property type="match status" value="1"/>
</dbReference>
<sequence>MGIDDRDYARHEPEYRDYQGGGGGIANPFAGEGVVTKRIIIVTVAVFLLQAATQKNGTGGITDWLKLSLPGLKSGYAWQLVTYAFCHSVQDIFHIIFNLLFVWWFGKTLETMYGSREFLFFYIAAAVTAGLAYVGLDLATGGLGGVVGASGAVMAIMMVYACHFPRQKILLMMVIPVEIRWMVLGYVVFSMFPVINALAGKGSPGNIAHSAHLGGLLFGYLYYRFHWRLSDVFGQWKLPNFSRTFGARRNIKIYSPPSNVSDHKEVDAILEKISQQGIESLTKKERKKLEQASKDANRRMKNQ</sequence>